<evidence type="ECO:0000313" key="1">
    <source>
        <dbReference type="EMBL" id="JAH69588.1"/>
    </source>
</evidence>
<protein>
    <submittedName>
        <fullName evidence="1">Uncharacterized protein</fullName>
    </submittedName>
</protein>
<name>A0A0E9UX81_ANGAN</name>
<proteinExistence type="predicted"/>
<dbReference type="AlphaFoldDB" id="A0A0E9UX81"/>
<reference evidence="1" key="1">
    <citation type="submission" date="2014-11" db="EMBL/GenBank/DDBJ databases">
        <authorList>
            <person name="Amaro Gonzalez C."/>
        </authorList>
    </citation>
    <scope>NUCLEOTIDE SEQUENCE</scope>
</reference>
<dbReference type="EMBL" id="GBXM01038989">
    <property type="protein sequence ID" value="JAH69588.1"/>
    <property type="molecule type" value="Transcribed_RNA"/>
</dbReference>
<organism evidence="1">
    <name type="scientific">Anguilla anguilla</name>
    <name type="common">European freshwater eel</name>
    <name type="synonym">Muraena anguilla</name>
    <dbReference type="NCBI Taxonomy" id="7936"/>
    <lineage>
        <taxon>Eukaryota</taxon>
        <taxon>Metazoa</taxon>
        <taxon>Chordata</taxon>
        <taxon>Craniata</taxon>
        <taxon>Vertebrata</taxon>
        <taxon>Euteleostomi</taxon>
        <taxon>Actinopterygii</taxon>
        <taxon>Neopterygii</taxon>
        <taxon>Teleostei</taxon>
        <taxon>Anguilliformes</taxon>
        <taxon>Anguillidae</taxon>
        <taxon>Anguilla</taxon>
    </lineage>
</organism>
<sequence>MYARIFKLIRNECWNTKWHRTA</sequence>
<reference evidence="1" key="2">
    <citation type="journal article" date="2015" name="Fish Shellfish Immunol.">
        <title>Early steps in the European eel (Anguilla anguilla)-Vibrio vulnificus interaction in the gills: Role of the RtxA13 toxin.</title>
        <authorList>
            <person name="Callol A."/>
            <person name="Pajuelo D."/>
            <person name="Ebbesson L."/>
            <person name="Teles M."/>
            <person name="MacKenzie S."/>
            <person name="Amaro C."/>
        </authorList>
    </citation>
    <scope>NUCLEOTIDE SEQUENCE</scope>
</reference>
<accession>A0A0E9UX81</accession>